<dbReference type="Pfam" id="PF00085">
    <property type="entry name" value="Thioredoxin"/>
    <property type="match status" value="1"/>
</dbReference>
<dbReference type="Proteomes" id="UP001442468">
    <property type="component" value="Unassembled WGS sequence"/>
</dbReference>
<dbReference type="EMBL" id="JBEGCJ010000005">
    <property type="protein sequence ID" value="MEQ6918227.1"/>
    <property type="molecule type" value="Genomic_DNA"/>
</dbReference>
<dbReference type="SUPFAM" id="SSF52833">
    <property type="entry name" value="Thioredoxin-like"/>
    <property type="match status" value="1"/>
</dbReference>
<dbReference type="CDD" id="cd02947">
    <property type="entry name" value="TRX_family"/>
    <property type="match status" value="1"/>
</dbReference>
<evidence type="ECO:0000256" key="7">
    <source>
        <dbReference type="NCBIfam" id="TIGR01068"/>
    </source>
</evidence>
<comment type="caution">
    <text evidence="9">The sequence shown here is derived from an EMBL/GenBank/DDBJ whole genome shotgun (WGS) entry which is preliminary data.</text>
</comment>
<evidence type="ECO:0000256" key="6">
    <source>
        <dbReference type="ARBA" id="ARBA00023284"/>
    </source>
</evidence>
<dbReference type="Pfam" id="PF21352">
    <property type="entry name" value="Zn_ribbon_Thio2"/>
    <property type="match status" value="1"/>
</dbReference>
<dbReference type="PANTHER" id="PTHR45663:SF40">
    <property type="entry name" value="THIOREDOXIN 2"/>
    <property type="match status" value="1"/>
</dbReference>
<name>A0ABV1NGQ3_9GAMM</name>
<gene>
    <name evidence="9" type="primary">trxC</name>
    <name evidence="9" type="ORF">ABE960_11910</name>
</gene>
<comment type="similarity">
    <text evidence="1">Belongs to the thioredoxin family.</text>
</comment>
<feature type="domain" description="Thioredoxin" evidence="8">
    <location>
        <begin position="36"/>
        <end position="145"/>
    </location>
</feature>
<dbReference type="PANTHER" id="PTHR45663">
    <property type="entry name" value="GEO12009P1"/>
    <property type="match status" value="1"/>
</dbReference>
<evidence type="ECO:0000256" key="5">
    <source>
        <dbReference type="ARBA" id="ARBA00023157"/>
    </source>
</evidence>
<dbReference type="InterPro" id="IPR013766">
    <property type="entry name" value="Thioredoxin_domain"/>
</dbReference>
<evidence type="ECO:0000256" key="4">
    <source>
        <dbReference type="ARBA" id="ARBA00022982"/>
    </source>
</evidence>
<reference evidence="9 10" key="1">
    <citation type="submission" date="2024-05" db="EMBL/GenBank/DDBJ databases">
        <title>Halomonas sp. SSM6 16S ribosomal RNA gene Genome sequencing and assembly.</title>
        <authorList>
            <person name="Yook S."/>
        </authorList>
    </citation>
    <scope>NUCLEOTIDE SEQUENCE [LARGE SCALE GENOMIC DNA]</scope>
    <source>
        <strain evidence="9 10">SSM6</strain>
    </source>
</reference>
<organism evidence="9 10">
    <name type="scientific">Halomonas aquatica</name>
    <dbReference type="NCBI Taxonomy" id="3151123"/>
    <lineage>
        <taxon>Bacteria</taxon>
        <taxon>Pseudomonadati</taxon>
        <taxon>Pseudomonadota</taxon>
        <taxon>Gammaproteobacteria</taxon>
        <taxon>Oceanospirillales</taxon>
        <taxon>Halomonadaceae</taxon>
        <taxon>Halomonas</taxon>
    </lineage>
</organism>
<dbReference type="InterPro" id="IPR036249">
    <property type="entry name" value="Thioredoxin-like_sf"/>
</dbReference>
<evidence type="ECO:0000259" key="8">
    <source>
        <dbReference type="PROSITE" id="PS51352"/>
    </source>
</evidence>
<evidence type="ECO:0000313" key="10">
    <source>
        <dbReference type="Proteomes" id="UP001442468"/>
    </source>
</evidence>
<keyword evidence="4" id="KW-0249">Electron transport</keyword>
<evidence type="ECO:0000256" key="1">
    <source>
        <dbReference type="ARBA" id="ARBA00008987"/>
    </source>
</evidence>
<evidence type="ECO:0000256" key="3">
    <source>
        <dbReference type="ARBA" id="ARBA00022723"/>
    </source>
</evidence>
<dbReference type="PROSITE" id="PS51352">
    <property type="entry name" value="THIOREDOXIN_2"/>
    <property type="match status" value="1"/>
</dbReference>
<dbReference type="Gene3D" id="2.30.30.380">
    <property type="entry name" value="Zn-finger domain of Sec23/24"/>
    <property type="match status" value="1"/>
</dbReference>
<evidence type="ECO:0000256" key="2">
    <source>
        <dbReference type="ARBA" id="ARBA00022448"/>
    </source>
</evidence>
<dbReference type="Gene3D" id="3.40.30.10">
    <property type="entry name" value="Glutaredoxin"/>
    <property type="match status" value="1"/>
</dbReference>
<dbReference type="PROSITE" id="PS00194">
    <property type="entry name" value="THIOREDOXIN_1"/>
    <property type="match status" value="1"/>
</dbReference>
<sequence length="145" mass="16160">MSDAMILDCPHCSAFNRVSRARLEDGPVCGKCKQRLFTGEPVPLTSANFHAMVERSDLPVVVDFWASWCGPCKMMAPIFADAARELEPRLRFANLNTESEQALAARFGIRSIPTLIVFRNGAEVARQPGLLQGPELRQWLQPYLA</sequence>
<dbReference type="InterPro" id="IPR049299">
    <property type="entry name" value="Thio2_N"/>
</dbReference>
<keyword evidence="2" id="KW-0813">Transport</keyword>
<proteinExistence type="inferred from homology"/>
<keyword evidence="3" id="KW-0479">Metal-binding</keyword>
<accession>A0ABV1NGQ3</accession>
<dbReference type="NCBIfam" id="NF008229">
    <property type="entry name" value="PRK10996.1"/>
    <property type="match status" value="1"/>
</dbReference>
<dbReference type="NCBIfam" id="TIGR01068">
    <property type="entry name" value="thioredoxin"/>
    <property type="match status" value="1"/>
</dbReference>
<keyword evidence="10" id="KW-1185">Reference proteome</keyword>
<keyword evidence="5" id="KW-1015">Disulfide bond</keyword>
<dbReference type="InterPro" id="IPR005746">
    <property type="entry name" value="Thioredoxin"/>
</dbReference>
<keyword evidence="6" id="KW-0676">Redox-active center</keyword>
<dbReference type="RefSeq" id="WP_349762499.1">
    <property type="nucleotide sequence ID" value="NZ_JBEGCJ010000005.1"/>
</dbReference>
<dbReference type="InterPro" id="IPR017937">
    <property type="entry name" value="Thioredoxin_CS"/>
</dbReference>
<protein>
    <recommendedName>
        <fullName evidence="7">Thioredoxin</fullName>
    </recommendedName>
</protein>
<evidence type="ECO:0000313" key="9">
    <source>
        <dbReference type="EMBL" id="MEQ6918227.1"/>
    </source>
</evidence>
<dbReference type="PRINTS" id="PR00421">
    <property type="entry name" value="THIOREDOXIN"/>
</dbReference>